<evidence type="ECO:0000259" key="7">
    <source>
        <dbReference type="SMART" id="SM01033"/>
    </source>
</evidence>
<dbReference type="Proteomes" id="UP001230188">
    <property type="component" value="Unassembled WGS sequence"/>
</dbReference>
<sequence length="458" mass="50488">MTAEVSVASKRNAWRFECASVRNVKTTENGRFAVLATGEDACVLDLARQTVVTRAGEDVRDATLLHDETMLATAQRKYVYIYDKQGTEVHRLNEHIDPDRLEFLRYHFLLASCGRAGMLKYHDASIGRLVSEHRATKRASCSSVNPQNATILLGHDNGVVSFWSPAQPKALAKVLCHRGSVSAVAVAFDGRAFATASHDGTVRFWDLRSFARPVHRIDRAATTLAFSHRGLLAIGSTSGVDVYDDPKPRLFKPYVSHKATAPVQVARFRPFEDALLLGHAAGCDSILVPGSAEPNYDSLEGQNPYRAPKARRSLTVRALLDKLPPETISLDDFLVGKVARDPAQLEKDRLALLEEANSYDKNKDGDAAAEKRDKKKTRGRSKLAAKLRKKAKNVISQETLKLREKLRQERDAARHNNNNKKKKRAAPDALAAASSSSSKRRPSTALDRLLSSNSTSST</sequence>
<feature type="compositionally biased region" description="Basic residues" evidence="6">
    <location>
        <begin position="373"/>
        <end position="392"/>
    </location>
</feature>
<feature type="region of interest" description="Disordered" evidence="6">
    <location>
        <begin position="361"/>
        <end position="458"/>
    </location>
</feature>
<dbReference type="AlphaFoldDB" id="A0AAD7XLD7"/>
<dbReference type="PANTHER" id="PTHR14085">
    <property type="entry name" value="WD-REPEAT PROTEIN BING4"/>
    <property type="match status" value="1"/>
</dbReference>
<evidence type="ECO:0000256" key="5">
    <source>
        <dbReference type="PROSITE-ProRule" id="PRU00221"/>
    </source>
</evidence>
<evidence type="ECO:0000256" key="2">
    <source>
        <dbReference type="ARBA" id="ARBA00022574"/>
    </source>
</evidence>
<protein>
    <recommendedName>
        <fullName evidence="7">BING4 C-terminal domain-containing protein</fullName>
    </recommendedName>
</protein>
<dbReference type="EMBL" id="JAQMWT010000154">
    <property type="protein sequence ID" value="KAJ8609035.1"/>
    <property type="molecule type" value="Genomic_DNA"/>
</dbReference>
<dbReference type="Pfam" id="PF00400">
    <property type="entry name" value="WD40"/>
    <property type="match status" value="1"/>
</dbReference>
<dbReference type="GO" id="GO:0030686">
    <property type="term" value="C:90S preribosome"/>
    <property type="evidence" value="ECO:0007669"/>
    <property type="project" value="TreeGrafter"/>
</dbReference>
<comment type="caution">
    <text evidence="8">The sequence shown here is derived from an EMBL/GenBank/DDBJ whole genome shotgun (WGS) entry which is preliminary data.</text>
</comment>
<evidence type="ECO:0000313" key="9">
    <source>
        <dbReference type="Proteomes" id="UP001230188"/>
    </source>
</evidence>
<feature type="repeat" description="WD" evidence="5">
    <location>
        <begin position="174"/>
        <end position="209"/>
    </location>
</feature>
<comment type="subcellular location">
    <subcellularLocation>
        <location evidence="1">Nucleus</location>
        <location evidence="1">Nucleolus</location>
    </subcellularLocation>
</comment>
<evidence type="ECO:0000256" key="4">
    <source>
        <dbReference type="ARBA" id="ARBA00023242"/>
    </source>
</evidence>
<dbReference type="SMART" id="SM00320">
    <property type="entry name" value="WD40"/>
    <property type="match status" value="4"/>
</dbReference>
<organism evidence="8 9">
    <name type="scientific">Chrysophaeum taylorii</name>
    <dbReference type="NCBI Taxonomy" id="2483200"/>
    <lineage>
        <taxon>Eukaryota</taxon>
        <taxon>Sar</taxon>
        <taxon>Stramenopiles</taxon>
        <taxon>Ochrophyta</taxon>
        <taxon>Pelagophyceae</taxon>
        <taxon>Pelagomonadales</taxon>
        <taxon>Pelagomonadaceae</taxon>
        <taxon>Chrysophaeum</taxon>
    </lineage>
</organism>
<dbReference type="InterPro" id="IPR040315">
    <property type="entry name" value="WDR46/Utp7"/>
</dbReference>
<keyword evidence="3" id="KW-0677">Repeat</keyword>
<proteinExistence type="predicted"/>
<evidence type="ECO:0000256" key="6">
    <source>
        <dbReference type="SAM" id="MobiDB-lite"/>
    </source>
</evidence>
<dbReference type="GO" id="GO:0000462">
    <property type="term" value="P:maturation of SSU-rRNA from tricistronic rRNA transcript (SSU-rRNA, 5.8S rRNA, LSU-rRNA)"/>
    <property type="evidence" value="ECO:0007669"/>
    <property type="project" value="TreeGrafter"/>
</dbReference>
<dbReference type="PROSITE" id="PS50082">
    <property type="entry name" value="WD_REPEATS_2"/>
    <property type="match status" value="1"/>
</dbReference>
<reference evidence="8" key="1">
    <citation type="submission" date="2023-01" db="EMBL/GenBank/DDBJ databases">
        <title>Metagenome sequencing of chrysophaentin producing Chrysophaeum taylorii.</title>
        <authorList>
            <person name="Davison J."/>
            <person name="Bewley C."/>
        </authorList>
    </citation>
    <scope>NUCLEOTIDE SEQUENCE</scope>
    <source>
        <strain evidence="8">NIES-1699</strain>
    </source>
</reference>
<feature type="compositionally biased region" description="Low complexity" evidence="6">
    <location>
        <begin position="427"/>
        <end position="437"/>
    </location>
</feature>
<dbReference type="GO" id="GO:0032040">
    <property type="term" value="C:small-subunit processome"/>
    <property type="evidence" value="ECO:0007669"/>
    <property type="project" value="TreeGrafter"/>
</dbReference>
<keyword evidence="2 5" id="KW-0853">WD repeat</keyword>
<dbReference type="InterPro" id="IPR015943">
    <property type="entry name" value="WD40/YVTN_repeat-like_dom_sf"/>
</dbReference>
<dbReference type="PROSITE" id="PS50294">
    <property type="entry name" value="WD_REPEATS_REGION"/>
    <property type="match status" value="1"/>
</dbReference>
<dbReference type="Pfam" id="PF08149">
    <property type="entry name" value="BING4CT"/>
    <property type="match status" value="1"/>
</dbReference>
<evidence type="ECO:0000256" key="3">
    <source>
        <dbReference type="ARBA" id="ARBA00022737"/>
    </source>
</evidence>
<keyword evidence="9" id="KW-1185">Reference proteome</keyword>
<feature type="compositionally biased region" description="Basic and acidic residues" evidence="6">
    <location>
        <begin position="361"/>
        <end position="372"/>
    </location>
</feature>
<accession>A0AAD7XLD7</accession>
<feature type="domain" description="BING4 C-terminal" evidence="7">
    <location>
        <begin position="253"/>
        <end position="332"/>
    </location>
</feature>
<dbReference type="InterPro" id="IPR012952">
    <property type="entry name" value="BING4_C_dom"/>
</dbReference>
<keyword evidence="4" id="KW-0539">Nucleus</keyword>
<dbReference type="SMART" id="SM01033">
    <property type="entry name" value="BING4CT"/>
    <property type="match status" value="1"/>
</dbReference>
<gene>
    <name evidence="8" type="ORF">CTAYLR_008702</name>
</gene>
<feature type="compositionally biased region" description="Basic and acidic residues" evidence="6">
    <location>
        <begin position="400"/>
        <end position="414"/>
    </location>
</feature>
<evidence type="ECO:0000256" key="1">
    <source>
        <dbReference type="ARBA" id="ARBA00004604"/>
    </source>
</evidence>
<name>A0AAD7XLD7_9STRA</name>
<dbReference type="InterPro" id="IPR001680">
    <property type="entry name" value="WD40_rpt"/>
</dbReference>
<evidence type="ECO:0000313" key="8">
    <source>
        <dbReference type="EMBL" id="KAJ8609035.1"/>
    </source>
</evidence>
<dbReference type="Gene3D" id="2.130.10.10">
    <property type="entry name" value="YVTN repeat-like/Quinoprotein amine dehydrogenase"/>
    <property type="match status" value="1"/>
</dbReference>
<dbReference type="PANTHER" id="PTHR14085:SF3">
    <property type="entry name" value="WD REPEAT-CONTAINING PROTEIN 46"/>
    <property type="match status" value="1"/>
</dbReference>
<dbReference type="SUPFAM" id="SSF50978">
    <property type="entry name" value="WD40 repeat-like"/>
    <property type="match status" value="1"/>
</dbReference>
<dbReference type="InterPro" id="IPR036322">
    <property type="entry name" value="WD40_repeat_dom_sf"/>
</dbReference>